<dbReference type="Proteomes" id="UP000053246">
    <property type="component" value="Unassembled WGS sequence"/>
</dbReference>
<keyword evidence="3" id="KW-1185">Reference proteome</keyword>
<reference evidence="2 3" key="1">
    <citation type="submission" date="2015-10" db="EMBL/GenBank/DDBJ databases">
        <authorList>
            <person name="Ju K.-S."/>
            <person name="Doroghazi J.R."/>
            <person name="Metcalf W.W."/>
        </authorList>
    </citation>
    <scope>NUCLEOTIDE SEQUENCE [LARGE SCALE GENOMIC DNA]</scope>
    <source>
        <strain evidence="2 3">NRRL B-24793</strain>
    </source>
</reference>
<name>A0A9X0I4W2_9ACTN</name>
<proteinExistence type="predicted"/>
<comment type="caution">
    <text evidence="2">The sequence shown here is derived from an EMBL/GenBank/DDBJ whole genome shotgun (WGS) entry which is preliminary data.</text>
</comment>
<dbReference type="AlphaFoldDB" id="A0A9X0I4W2"/>
<evidence type="ECO:0000256" key="1">
    <source>
        <dbReference type="SAM" id="SignalP"/>
    </source>
</evidence>
<organism evidence="2 3">
    <name type="scientific">Micromonospora maris</name>
    <dbReference type="NCBI Taxonomy" id="1003110"/>
    <lineage>
        <taxon>Bacteria</taxon>
        <taxon>Bacillati</taxon>
        <taxon>Actinomycetota</taxon>
        <taxon>Actinomycetes</taxon>
        <taxon>Micromonosporales</taxon>
        <taxon>Micromonosporaceae</taxon>
        <taxon>Micromonospora</taxon>
    </lineage>
</organism>
<evidence type="ECO:0000313" key="3">
    <source>
        <dbReference type="Proteomes" id="UP000053246"/>
    </source>
</evidence>
<accession>A0A9X0I4W2</accession>
<keyword evidence="1" id="KW-0732">Signal</keyword>
<sequence length="170" mass="18423">MTNQDTVTGQLPRRSLRGVVALLCTAGLLATMAGSATSAPAVVKDETFVDAQTPGILHIEGGECFDDPAHLPEAGGVVVRYRPCALGADNQVYGFVHADDTNWDPVALREFAWSACRQLFTSTWPDDTGQALRFYPVLPTVETWADGDRDVMCVVYRFGGRLTGSMLPSW</sequence>
<gene>
    <name evidence="2" type="ORF">ADL17_28595</name>
</gene>
<feature type="chain" id="PRO_5040908108" description="Septum formation-related domain-containing protein" evidence="1">
    <location>
        <begin position="39"/>
        <end position="170"/>
    </location>
</feature>
<dbReference type="OMA" id="EFAWSAC"/>
<feature type="signal peptide" evidence="1">
    <location>
        <begin position="1"/>
        <end position="38"/>
    </location>
</feature>
<evidence type="ECO:0008006" key="4">
    <source>
        <dbReference type="Google" id="ProtNLM"/>
    </source>
</evidence>
<protein>
    <recommendedName>
        <fullName evidence="4">Septum formation-related domain-containing protein</fullName>
    </recommendedName>
</protein>
<evidence type="ECO:0000313" key="2">
    <source>
        <dbReference type="EMBL" id="KUJ46822.1"/>
    </source>
</evidence>
<dbReference type="EMBL" id="LMWI01000002">
    <property type="protein sequence ID" value="KUJ46822.1"/>
    <property type="molecule type" value="Genomic_DNA"/>
</dbReference>
<dbReference type="RefSeq" id="WP_013736438.1">
    <property type="nucleotide sequence ID" value="NZ_LMWI01000002.1"/>
</dbReference>